<evidence type="ECO:0000259" key="14">
    <source>
        <dbReference type="PROSITE" id="PS50885"/>
    </source>
</evidence>
<keyword evidence="8 12" id="KW-1133">Transmembrane helix</keyword>
<dbReference type="SUPFAM" id="SSF47384">
    <property type="entry name" value="Homodimeric domain of signal transducing histidine kinase"/>
    <property type="match status" value="1"/>
</dbReference>
<keyword evidence="9" id="KW-0902">Two-component regulatory system</keyword>
<dbReference type="PROSITE" id="PS50885">
    <property type="entry name" value="HAMP"/>
    <property type="match status" value="1"/>
</dbReference>
<dbReference type="OrthoDB" id="9786919at2"/>
<dbReference type="RefSeq" id="WP_142047465.1">
    <property type="nucleotide sequence ID" value="NZ_VFPA01000001.1"/>
</dbReference>
<dbReference type="Gene3D" id="3.30.565.10">
    <property type="entry name" value="Histidine kinase-like ATPase, C-terminal domain"/>
    <property type="match status" value="1"/>
</dbReference>
<dbReference type="InterPro" id="IPR003594">
    <property type="entry name" value="HATPase_dom"/>
</dbReference>
<dbReference type="Pfam" id="PF00672">
    <property type="entry name" value="HAMP"/>
    <property type="match status" value="1"/>
</dbReference>
<dbReference type="Pfam" id="PF00512">
    <property type="entry name" value="HisKA"/>
    <property type="match status" value="1"/>
</dbReference>
<dbReference type="Proteomes" id="UP000315677">
    <property type="component" value="Unassembled WGS sequence"/>
</dbReference>
<evidence type="ECO:0000256" key="9">
    <source>
        <dbReference type="ARBA" id="ARBA00023012"/>
    </source>
</evidence>
<evidence type="ECO:0000256" key="5">
    <source>
        <dbReference type="ARBA" id="ARBA00022679"/>
    </source>
</evidence>
<comment type="caution">
    <text evidence="15">The sequence shown here is derived from an EMBL/GenBank/DDBJ whole genome shotgun (WGS) entry which is preliminary data.</text>
</comment>
<evidence type="ECO:0000256" key="1">
    <source>
        <dbReference type="ARBA" id="ARBA00000085"/>
    </source>
</evidence>
<dbReference type="InterPro" id="IPR005467">
    <property type="entry name" value="His_kinase_dom"/>
</dbReference>
<dbReference type="EC" id="2.7.13.3" evidence="3"/>
<evidence type="ECO:0000256" key="11">
    <source>
        <dbReference type="SAM" id="MobiDB-lite"/>
    </source>
</evidence>
<dbReference type="GO" id="GO:0000155">
    <property type="term" value="F:phosphorelay sensor kinase activity"/>
    <property type="evidence" value="ECO:0007669"/>
    <property type="project" value="InterPro"/>
</dbReference>
<sequence length="477" mass="50120">MNLGTRLALAFAAVAAVVAAAVGVLAFYSAVERVNREVDRTLQTAAGAVVHGYEEVLQTPIADHAGGPSHAGGDRPRRLIAQRIAPDGTVTPLGGRPVTLPVRDADRALASATERGATSTTEVAIGDDTRGVAYRVLTTALGEGRGAVQVGIDIDLSRLVLSGLAKEITLLALLVTVVAAALGWLLARRIARRLVRLAAIAEDVSAAGPGAGEVPVDGHDEVARLSSSFNTMLRRLAESREAQERLIQDAAHELRTPLTSLRTNASLLRHLDRLDPRSRGRLLADVEGETRELSHLVEELITLALARRTDEEEDEVDLAAVVRAAADRTRRRSGRVIGIAAEGTRVRGRRQALERAVGNLLENAAKFDTGGTGPIDIRECRGTITVSDRGPGLAAGDVDRIFDRFYRADAARSLPGSGLGLAIVADTAEAHDGTAFARNRPGGGATIGITIGAGRLLPDSDSPHDPDSLVPETVVGS</sequence>
<evidence type="ECO:0000256" key="4">
    <source>
        <dbReference type="ARBA" id="ARBA00022553"/>
    </source>
</evidence>
<evidence type="ECO:0000256" key="3">
    <source>
        <dbReference type="ARBA" id="ARBA00012438"/>
    </source>
</evidence>
<comment type="subcellular location">
    <subcellularLocation>
        <location evidence="2">Cell membrane</location>
    </subcellularLocation>
</comment>
<evidence type="ECO:0000313" key="15">
    <source>
        <dbReference type="EMBL" id="TQM13608.1"/>
    </source>
</evidence>
<keyword evidence="5" id="KW-0808">Transferase</keyword>
<dbReference type="InterPro" id="IPR004358">
    <property type="entry name" value="Sig_transdc_His_kin-like_C"/>
</dbReference>
<organism evidence="15 16">
    <name type="scientific">Pseudonocardia kunmingensis</name>
    <dbReference type="NCBI Taxonomy" id="630975"/>
    <lineage>
        <taxon>Bacteria</taxon>
        <taxon>Bacillati</taxon>
        <taxon>Actinomycetota</taxon>
        <taxon>Actinomycetes</taxon>
        <taxon>Pseudonocardiales</taxon>
        <taxon>Pseudonocardiaceae</taxon>
        <taxon>Pseudonocardia</taxon>
    </lineage>
</organism>
<evidence type="ECO:0000256" key="6">
    <source>
        <dbReference type="ARBA" id="ARBA00022692"/>
    </source>
</evidence>
<dbReference type="EMBL" id="VFPA01000001">
    <property type="protein sequence ID" value="TQM13608.1"/>
    <property type="molecule type" value="Genomic_DNA"/>
</dbReference>
<evidence type="ECO:0000259" key="13">
    <source>
        <dbReference type="PROSITE" id="PS50109"/>
    </source>
</evidence>
<protein>
    <recommendedName>
        <fullName evidence="3">histidine kinase</fullName>
        <ecNumber evidence="3">2.7.13.3</ecNumber>
    </recommendedName>
</protein>
<dbReference type="InterPro" id="IPR036890">
    <property type="entry name" value="HATPase_C_sf"/>
</dbReference>
<proteinExistence type="predicted"/>
<keyword evidence="16" id="KW-1185">Reference proteome</keyword>
<evidence type="ECO:0000256" key="8">
    <source>
        <dbReference type="ARBA" id="ARBA00022989"/>
    </source>
</evidence>
<dbReference type="PROSITE" id="PS50109">
    <property type="entry name" value="HIS_KIN"/>
    <property type="match status" value="1"/>
</dbReference>
<evidence type="ECO:0000313" key="16">
    <source>
        <dbReference type="Proteomes" id="UP000315677"/>
    </source>
</evidence>
<evidence type="ECO:0000256" key="12">
    <source>
        <dbReference type="SAM" id="Phobius"/>
    </source>
</evidence>
<evidence type="ECO:0000256" key="2">
    <source>
        <dbReference type="ARBA" id="ARBA00004236"/>
    </source>
</evidence>
<dbReference type="SMART" id="SM00387">
    <property type="entry name" value="HATPase_c"/>
    <property type="match status" value="1"/>
</dbReference>
<evidence type="ECO:0000256" key="7">
    <source>
        <dbReference type="ARBA" id="ARBA00022777"/>
    </source>
</evidence>
<name>A0A543DWA0_9PSEU</name>
<keyword evidence="4" id="KW-0597">Phosphoprotein</keyword>
<gene>
    <name evidence="15" type="ORF">FB558_0360</name>
</gene>
<dbReference type="CDD" id="cd06225">
    <property type="entry name" value="HAMP"/>
    <property type="match status" value="1"/>
</dbReference>
<dbReference type="SUPFAM" id="SSF158472">
    <property type="entry name" value="HAMP domain-like"/>
    <property type="match status" value="1"/>
</dbReference>
<keyword evidence="6 12" id="KW-0812">Transmembrane</keyword>
<feature type="transmembrane region" description="Helical" evidence="12">
    <location>
        <begin position="168"/>
        <end position="187"/>
    </location>
</feature>
<feature type="domain" description="Histidine kinase" evidence="13">
    <location>
        <begin position="249"/>
        <end position="455"/>
    </location>
</feature>
<dbReference type="SUPFAM" id="SSF55874">
    <property type="entry name" value="ATPase domain of HSP90 chaperone/DNA topoisomerase II/histidine kinase"/>
    <property type="match status" value="1"/>
</dbReference>
<dbReference type="PRINTS" id="PR00344">
    <property type="entry name" value="BCTRLSENSOR"/>
</dbReference>
<dbReference type="AlphaFoldDB" id="A0A543DWA0"/>
<dbReference type="Gene3D" id="1.10.287.130">
    <property type="match status" value="1"/>
</dbReference>
<accession>A0A543DWA0</accession>
<dbReference type="SMART" id="SM00388">
    <property type="entry name" value="HisKA"/>
    <property type="match status" value="1"/>
</dbReference>
<dbReference type="InterPro" id="IPR050428">
    <property type="entry name" value="TCS_sensor_his_kinase"/>
</dbReference>
<dbReference type="InterPro" id="IPR036097">
    <property type="entry name" value="HisK_dim/P_sf"/>
</dbReference>
<evidence type="ECO:0000256" key="10">
    <source>
        <dbReference type="ARBA" id="ARBA00023136"/>
    </source>
</evidence>
<dbReference type="CDD" id="cd00082">
    <property type="entry name" value="HisKA"/>
    <property type="match status" value="1"/>
</dbReference>
<dbReference type="PANTHER" id="PTHR45436:SF5">
    <property type="entry name" value="SENSOR HISTIDINE KINASE TRCS"/>
    <property type="match status" value="1"/>
</dbReference>
<keyword evidence="7 15" id="KW-0418">Kinase</keyword>
<dbReference type="Pfam" id="PF02518">
    <property type="entry name" value="HATPase_c"/>
    <property type="match status" value="1"/>
</dbReference>
<dbReference type="CDD" id="cd00075">
    <property type="entry name" value="HATPase"/>
    <property type="match status" value="1"/>
</dbReference>
<dbReference type="SMART" id="SM00304">
    <property type="entry name" value="HAMP"/>
    <property type="match status" value="1"/>
</dbReference>
<comment type="catalytic activity">
    <reaction evidence="1">
        <text>ATP + protein L-histidine = ADP + protein N-phospho-L-histidine.</text>
        <dbReference type="EC" id="2.7.13.3"/>
    </reaction>
</comment>
<feature type="region of interest" description="Disordered" evidence="11">
    <location>
        <begin position="455"/>
        <end position="477"/>
    </location>
</feature>
<reference evidence="15 16" key="1">
    <citation type="submission" date="2019-06" db="EMBL/GenBank/DDBJ databases">
        <title>Sequencing the genomes of 1000 actinobacteria strains.</title>
        <authorList>
            <person name="Klenk H.-P."/>
        </authorList>
    </citation>
    <scope>NUCLEOTIDE SEQUENCE [LARGE SCALE GENOMIC DNA]</scope>
    <source>
        <strain evidence="15 16">DSM 45301</strain>
    </source>
</reference>
<feature type="domain" description="HAMP" evidence="14">
    <location>
        <begin position="188"/>
        <end position="241"/>
    </location>
</feature>
<keyword evidence="10 12" id="KW-0472">Membrane</keyword>
<dbReference type="PANTHER" id="PTHR45436">
    <property type="entry name" value="SENSOR HISTIDINE KINASE YKOH"/>
    <property type="match status" value="1"/>
</dbReference>
<dbReference type="Gene3D" id="6.10.340.10">
    <property type="match status" value="1"/>
</dbReference>
<dbReference type="InterPro" id="IPR003661">
    <property type="entry name" value="HisK_dim/P_dom"/>
</dbReference>
<dbReference type="GO" id="GO:0005886">
    <property type="term" value="C:plasma membrane"/>
    <property type="evidence" value="ECO:0007669"/>
    <property type="project" value="UniProtKB-SubCell"/>
</dbReference>
<dbReference type="InterPro" id="IPR003660">
    <property type="entry name" value="HAMP_dom"/>
</dbReference>